<evidence type="ECO:0000256" key="1">
    <source>
        <dbReference type="SAM" id="MobiDB-lite"/>
    </source>
</evidence>
<keyword evidence="3" id="KW-1185">Reference proteome</keyword>
<evidence type="ECO:0000313" key="2">
    <source>
        <dbReference type="EMBL" id="GBN49871.1"/>
    </source>
</evidence>
<organism evidence="2 3">
    <name type="scientific">Araneus ventricosus</name>
    <name type="common">Orbweaver spider</name>
    <name type="synonym">Epeira ventricosa</name>
    <dbReference type="NCBI Taxonomy" id="182803"/>
    <lineage>
        <taxon>Eukaryota</taxon>
        <taxon>Metazoa</taxon>
        <taxon>Ecdysozoa</taxon>
        <taxon>Arthropoda</taxon>
        <taxon>Chelicerata</taxon>
        <taxon>Arachnida</taxon>
        <taxon>Araneae</taxon>
        <taxon>Araneomorphae</taxon>
        <taxon>Entelegynae</taxon>
        <taxon>Araneoidea</taxon>
        <taxon>Araneidae</taxon>
        <taxon>Araneus</taxon>
    </lineage>
</organism>
<comment type="caution">
    <text evidence="2">The sequence shown here is derived from an EMBL/GenBank/DDBJ whole genome shotgun (WGS) entry which is preliminary data.</text>
</comment>
<proteinExistence type="predicted"/>
<accession>A0A4Y2PF76</accession>
<gene>
    <name evidence="2" type="ORF">AVEN_4235_1</name>
</gene>
<reference evidence="2 3" key="1">
    <citation type="journal article" date="2019" name="Sci. Rep.">
        <title>Orb-weaving spider Araneus ventricosus genome elucidates the spidroin gene catalogue.</title>
        <authorList>
            <person name="Kono N."/>
            <person name="Nakamura H."/>
            <person name="Ohtoshi R."/>
            <person name="Moran D.A.P."/>
            <person name="Shinohara A."/>
            <person name="Yoshida Y."/>
            <person name="Fujiwara M."/>
            <person name="Mori M."/>
            <person name="Tomita M."/>
            <person name="Arakawa K."/>
        </authorList>
    </citation>
    <scope>NUCLEOTIDE SEQUENCE [LARGE SCALE GENOMIC DNA]</scope>
</reference>
<feature type="region of interest" description="Disordered" evidence="1">
    <location>
        <begin position="15"/>
        <end position="40"/>
    </location>
</feature>
<evidence type="ECO:0000313" key="3">
    <source>
        <dbReference type="Proteomes" id="UP000499080"/>
    </source>
</evidence>
<protein>
    <submittedName>
        <fullName evidence="2">Uncharacterized protein</fullName>
    </submittedName>
</protein>
<dbReference type="Proteomes" id="UP000499080">
    <property type="component" value="Unassembled WGS sequence"/>
</dbReference>
<feature type="non-terminal residue" evidence="2">
    <location>
        <position position="40"/>
    </location>
</feature>
<sequence>MCSCVRHYRLRRFGTSGLDAKSTLSKPDKDQKSPTPVPKS</sequence>
<dbReference type="AlphaFoldDB" id="A0A4Y2PF76"/>
<name>A0A4Y2PF76_ARAVE</name>
<dbReference type="EMBL" id="BGPR01214827">
    <property type="protein sequence ID" value="GBN49871.1"/>
    <property type="molecule type" value="Genomic_DNA"/>
</dbReference>